<feature type="signal peptide" evidence="4">
    <location>
        <begin position="1"/>
        <end position="19"/>
    </location>
</feature>
<evidence type="ECO:0000256" key="2">
    <source>
        <dbReference type="ARBA" id="ARBA00009127"/>
    </source>
</evidence>
<dbReference type="InterPro" id="IPR017996">
    <property type="entry name" value="MRJP/yellow-related"/>
</dbReference>
<dbReference type="GO" id="GO:0005576">
    <property type="term" value="C:extracellular region"/>
    <property type="evidence" value="ECO:0007669"/>
    <property type="project" value="UniProtKB-SubCell"/>
</dbReference>
<dbReference type="PANTHER" id="PTHR10009">
    <property type="entry name" value="PROTEIN YELLOW-RELATED"/>
    <property type="match status" value="1"/>
</dbReference>
<proteinExistence type="inferred from homology"/>
<reference evidence="5 6" key="1">
    <citation type="submission" date="2020-04" db="EMBL/GenBank/DDBJ databases">
        <authorList>
            <person name="Alioto T."/>
            <person name="Alioto T."/>
            <person name="Gomez Garrido J."/>
        </authorList>
    </citation>
    <scope>NUCLEOTIDE SEQUENCE [LARGE SCALE GENOMIC DNA]</scope>
</reference>
<dbReference type="Proteomes" id="UP000494165">
    <property type="component" value="Unassembled WGS sequence"/>
</dbReference>
<keyword evidence="3" id="KW-0964">Secreted</keyword>
<organism evidence="5 6">
    <name type="scientific">Cloeon dipterum</name>
    <dbReference type="NCBI Taxonomy" id="197152"/>
    <lineage>
        <taxon>Eukaryota</taxon>
        <taxon>Metazoa</taxon>
        <taxon>Ecdysozoa</taxon>
        <taxon>Arthropoda</taxon>
        <taxon>Hexapoda</taxon>
        <taxon>Insecta</taxon>
        <taxon>Pterygota</taxon>
        <taxon>Palaeoptera</taxon>
        <taxon>Ephemeroptera</taxon>
        <taxon>Pisciforma</taxon>
        <taxon>Baetidae</taxon>
        <taxon>Cloeon</taxon>
    </lineage>
</organism>
<dbReference type="OrthoDB" id="9977471at2759"/>
<gene>
    <name evidence="5" type="ORF">CLODIP_2_CD03162</name>
</gene>
<evidence type="ECO:0000256" key="3">
    <source>
        <dbReference type="ARBA" id="ARBA00022525"/>
    </source>
</evidence>
<feature type="chain" id="PRO_5035790472" description="Bee-milk protein" evidence="4">
    <location>
        <begin position="20"/>
        <end position="363"/>
    </location>
</feature>
<keyword evidence="6" id="KW-1185">Reference proteome</keyword>
<dbReference type="EMBL" id="CADEPI010000343">
    <property type="protein sequence ID" value="CAB3384261.1"/>
    <property type="molecule type" value="Genomic_DNA"/>
</dbReference>
<dbReference type="PANTHER" id="PTHR10009:SF18">
    <property type="entry name" value="PROTEIN YELLOW-LIKE PROTEIN"/>
    <property type="match status" value="1"/>
</dbReference>
<evidence type="ECO:0000313" key="6">
    <source>
        <dbReference type="Proteomes" id="UP000494165"/>
    </source>
</evidence>
<dbReference type="Pfam" id="PF03022">
    <property type="entry name" value="MRJP"/>
    <property type="match status" value="2"/>
</dbReference>
<comment type="caution">
    <text evidence="5">The sequence shown here is derived from an EMBL/GenBank/DDBJ whole genome shotgun (WGS) entry which is preliminary data.</text>
</comment>
<name>A0A8S1DTC1_9INSE</name>
<protein>
    <recommendedName>
        <fullName evidence="7">Bee-milk protein</fullName>
    </recommendedName>
</protein>
<evidence type="ECO:0000256" key="4">
    <source>
        <dbReference type="SAM" id="SignalP"/>
    </source>
</evidence>
<keyword evidence="4" id="KW-0732">Signal</keyword>
<evidence type="ECO:0008006" key="7">
    <source>
        <dbReference type="Google" id="ProtNLM"/>
    </source>
</evidence>
<dbReference type="SUPFAM" id="SSF101898">
    <property type="entry name" value="NHL repeat"/>
    <property type="match status" value="1"/>
</dbReference>
<dbReference type="AlphaFoldDB" id="A0A8S1DTC1"/>
<accession>A0A8S1DTC1</accession>
<evidence type="ECO:0000256" key="1">
    <source>
        <dbReference type="ARBA" id="ARBA00004613"/>
    </source>
</evidence>
<dbReference type="Gene3D" id="2.120.10.30">
    <property type="entry name" value="TolB, C-terminal domain"/>
    <property type="match status" value="1"/>
</dbReference>
<dbReference type="InterPro" id="IPR011042">
    <property type="entry name" value="6-blade_b-propeller_TolB-like"/>
</dbReference>
<comment type="subcellular location">
    <subcellularLocation>
        <location evidence="1">Secreted</location>
    </subcellularLocation>
</comment>
<comment type="similarity">
    <text evidence="2">Belongs to the major royal jelly protein family.</text>
</comment>
<sequence>MSPFLCVIFLLCLSTLATATKFDQVYEWDELDYEWPAEANRTKSLIDGTFKPEEMSPLYMAVFGSRLFLSLGSYNGIPVSLVTVPTSSTSTKNPKLTPFPSWDLHDYGKEGDCNKIEVAAGLQVDSIGRLWVLDSGSSECKAKLWIIDLINNDHTKLIHQFVFRNWMHDLVLDETADGTFAYISRWGESHIVVFNLKRKRSWMVYTPPKIQVISIAISPNLEEPRKLYLGKWISEEVYSISAATLRSGLTRRVKPKLIGKWKTTDPYRMLIDNQGTMYSAFVFSNNTQSWNTSQPFQAQLFHEDEAAGLDSLFPFTIALDQNESIWLTVEHERSQKPRYRLLKVAVGEKSNDVLPGLPYSHLN</sequence>
<evidence type="ECO:0000313" key="5">
    <source>
        <dbReference type="EMBL" id="CAB3384261.1"/>
    </source>
</evidence>